<name>A0A511X2F5_9BACI</name>
<protein>
    <submittedName>
        <fullName evidence="1">Uncharacterized protein</fullName>
    </submittedName>
</protein>
<reference evidence="1 2" key="1">
    <citation type="submission" date="2019-07" db="EMBL/GenBank/DDBJ databases">
        <title>Whole genome shotgun sequence of Halolactibacillus alkaliphilus NBRC 103919.</title>
        <authorList>
            <person name="Hosoyama A."/>
            <person name="Uohara A."/>
            <person name="Ohji S."/>
            <person name="Ichikawa N."/>
        </authorList>
    </citation>
    <scope>NUCLEOTIDE SEQUENCE [LARGE SCALE GENOMIC DNA]</scope>
    <source>
        <strain evidence="1 2">NBRC 103919</strain>
    </source>
</reference>
<proteinExistence type="predicted"/>
<evidence type="ECO:0000313" key="1">
    <source>
        <dbReference type="EMBL" id="GEN57130.1"/>
    </source>
</evidence>
<dbReference type="EMBL" id="BJYE01000019">
    <property type="protein sequence ID" value="GEN57130.1"/>
    <property type="molecule type" value="Genomic_DNA"/>
</dbReference>
<dbReference type="AlphaFoldDB" id="A0A511X2F5"/>
<evidence type="ECO:0000313" key="2">
    <source>
        <dbReference type="Proteomes" id="UP000321400"/>
    </source>
</evidence>
<dbReference type="STRING" id="442899.SAMN05720591_11916"/>
<comment type="caution">
    <text evidence="1">The sequence shown here is derived from an EMBL/GenBank/DDBJ whole genome shotgun (WGS) entry which is preliminary data.</text>
</comment>
<dbReference type="Proteomes" id="UP000321400">
    <property type="component" value="Unassembled WGS sequence"/>
</dbReference>
<gene>
    <name evidence="1" type="ORF">HAL01_15940</name>
</gene>
<accession>A0A511X2F5</accession>
<organism evidence="1 2">
    <name type="scientific">Halolactibacillus alkaliphilus</name>
    <dbReference type="NCBI Taxonomy" id="442899"/>
    <lineage>
        <taxon>Bacteria</taxon>
        <taxon>Bacillati</taxon>
        <taxon>Bacillota</taxon>
        <taxon>Bacilli</taxon>
        <taxon>Bacillales</taxon>
        <taxon>Bacillaceae</taxon>
        <taxon>Halolactibacillus</taxon>
    </lineage>
</organism>
<sequence length="71" mass="8118">MEAWMNELEQGIKKGFIDRSVPYSGAFEPQLLINNSEKKQDVLTTLIEELREAKRFMIAVAFITESGIQTL</sequence>
<dbReference type="RefSeq" id="WP_089802216.1">
    <property type="nucleotide sequence ID" value="NZ_BJYE01000019.1"/>
</dbReference>
<keyword evidence="2" id="KW-1185">Reference proteome</keyword>